<dbReference type="SMART" id="SM00185">
    <property type="entry name" value="ARM"/>
    <property type="match status" value="7"/>
</dbReference>
<proteinExistence type="inferred from homology"/>
<feature type="domain" description="IBB" evidence="6">
    <location>
        <begin position="7"/>
        <end position="69"/>
    </location>
</feature>
<evidence type="ECO:0000313" key="7">
    <source>
        <dbReference type="EMBL" id="KAG7346693.1"/>
    </source>
</evidence>
<dbReference type="InterPro" id="IPR002652">
    <property type="entry name" value="Importin-a_IBB"/>
</dbReference>
<dbReference type="PANTHER" id="PTHR23316">
    <property type="entry name" value="IMPORTIN ALPHA"/>
    <property type="match status" value="1"/>
</dbReference>
<keyword evidence="2" id="KW-0677">Repeat</keyword>
<dbReference type="InterPro" id="IPR000225">
    <property type="entry name" value="Armadillo"/>
</dbReference>
<dbReference type="EMBL" id="JAGRRH010000021">
    <property type="protein sequence ID" value="KAG7346693.1"/>
    <property type="molecule type" value="Genomic_DNA"/>
</dbReference>
<sequence length="544" mass="60554">MFGLAGSSSSISGGPSELPSKERIASYKPLLDSEVGRQSRNEQTLEIRKQKKHQALKKKRGMSNTLNNDDEEWMQLDDEHIVYFFNHATSNTDRLDSIRGLRCILATCEDDATVNTVVHGNALPRLVEYLRPRCPPEFVYESLWCINNIAATAHSQAVFNSGAVKDIMYHLKNNTNNEIRETCIMALTNIVSDGGEMRLSVLSQSLIDILLDILHDLKDPTESLGFQTIWSLCTICQEPLEDGPAMKITATLGVVFCNLVQLQKKYMAEIMNDILWAFSYLSKSRPNVLESVVQLGMIPYLVTLLNENQMNLQIQPVLKVLGNVVAGTEAQTQSVLDAGILASLQPLFHDANHPWEIRKEAAWMASNICAGSQTQVRALFETGLIEDLALIALEDCWQVRNEAIWAIANFCTGHGSKYIQNVVDQGGIAPLVTVLAMTSPSEDMICEVLDALHKILEVGGFRSREIIEEYDGHVLLNELTLESKSEIATQKASKILDLFFGGETIVDECENCGPQVVDKKFKFGINDPSMEATFDFGDNSNRMF</sequence>
<dbReference type="PIRSF" id="PIRSF005673">
    <property type="entry name" value="Importin_alpha"/>
    <property type="match status" value="1"/>
</dbReference>
<dbReference type="GO" id="GO:0061608">
    <property type="term" value="F:nuclear import signal receptor activity"/>
    <property type="evidence" value="ECO:0007669"/>
    <property type="project" value="InterPro"/>
</dbReference>
<dbReference type="AlphaFoldDB" id="A0A9K3PGN4"/>
<reference evidence="7" key="1">
    <citation type="journal article" date="2021" name="Sci. Rep.">
        <title>Diploid genomic architecture of Nitzschia inconspicua, an elite biomass production diatom.</title>
        <authorList>
            <person name="Oliver A."/>
            <person name="Podell S."/>
            <person name="Pinowska A."/>
            <person name="Traller J.C."/>
            <person name="Smith S.R."/>
            <person name="McClure R."/>
            <person name="Beliaev A."/>
            <person name="Bohutskyi P."/>
            <person name="Hill E.A."/>
            <person name="Rabines A."/>
            <person name="Zheng H."/>
            <person name="Allen L.Z."/>
            <person name="Kuo A."/>
            <person name="Grigoriev I.V."/>
            <person name="Allen A.E."/>
            <person name="Hazlebeck D."/>
            <person name="Allen E.E."/>
        </authorList>
    </citation>
    <scope>NUCLEOTIDE SEQUENCE</scope>
    <source>
        <strain evidence="7">Hildebrandi</strain>
    </source>
</reference>
<dbReference type="InterPro" id="IPR024931">
    <property type="entry name" value="Importin_alpha"/>
</dbReference>
<keyword evidence="3 4" id="KW-0653">Protein transport</keyword>
<dbReference type="PROSITE" id="PS51214">
    <property type="entry name" value="IBB"/>
    <property type="match status" value="1"/>
</dbReference>
<dbReference type="OrthoDB" id="29145at2759"/>
<evidence type="ECO:0000259" key="6">
    <source>
        <dbReference type="PROSITE" id="PS51214"/>
    </source>
</evidence>
<dbReference type="GO" id="GO:0006606">
    <property type="term" value="P:protein import into nucleus"/>
    <property type="evidence" value="ECO:0007669"/>
    <property type="project" value="InterPro"/>
</dbReference>
<dbReference type="Pfam" id="PF00514">
    <property type="entry name" value="Arm"/>
    <property type="match status" value="1"/>
</dbReference>
<evidence type="ECO:0000256" key="1">
    <source>
        <dbReference type="ARBA" id="ARBA00022448"/>
    </source>
</evidence>
<evidence type="ECO:0000256" key="2">
    <source>
        <dbReference type="ARBA" id="ARBA00022737"/>
    </source>
</evidence>
<accession>A0A9K3PGN4</accession>
<dbReference type="Proteomes" id="UP000693970">
    <property type="component" value="Unassembled WGS sequence"/>
</dbReference>
<protein>
    <recommendedName>
        <fullName evidence="4">Importin subunit alpha</fullName>
    </recommendedName>
</protein>
<feature type="region of interest" description="Disordered" evidence="5">
    <location>
        <begin position="1"/>
        <end position="23"/>
    </location>
</feature>
<evidence type="ECO:0000313" key="8">
    <source>
        <dbReference type="Proteomes" id="UP000693970"/>
    </source>
</evidence>
<feature type="compositionally biased region" description="Low complexity" evidence="5">
    <location>
        <begin position="1"/>
        <end position="18"/>
    </location>
</feature>
<evidence type="ECO:0000256" key="4">
    <source>
        <dbReference type="PIRNR" id="PIRNR005673"/>
    </source>
</evidence>
<keyword evidence="8" id="KW-1185">Reference proteome</keyword>
<comment type="similarity">
    <text evidence="4">Belongs to the importin alpha family.</text>
</comment>
<gene>
    <name evidence="7" type="ORF">IV203_005762</name>
</gene>
<comment type="caution">
    <text evidence="7">The sequence shown here is derived from an EMBL/GenBank/DDBJ whole genome shotgun (WGS) entry which is preliminary data.</text>
</comment>
<dbReference type="Pfam" id="PF01749">
    <property type="entry name" value="IBB"/>
    <property type="match status" value="1"/>
</dbReference>
<evidence type="ECO:0000256" key="5">
    <source>
        <dbReference type="SAM" id="MobiDB-lite"/>
    </source>
</evidence>
<keyword evidence="1 4" id="KW-0813">Transport</keyword>
<name>A0A9K3PGN4_9STRA</name>
<organism evidence="7 8">
    <name type="scientific">Nitzschia inconspicua</name>
    <dbReference type="NCBI Taxonomy" id="303405"/>
    <lineage>
        <taxon>Eukaryota</taxon>
        <taxon>Sar</taxon>
        <taxon>Stramenopiles</taxon>
        <taxon>Ochrophyta</taxon>
        <taxon>Bacillariophyta</taxon>
        <taxon>Bacillariophyceae</taxon>
        <taxon>Bacillariophycidae</taxon>
        <taxon>Bacillariales</taxon>
        <taxon>Bacillariaceae</taxon>
        <taxon>Nitzschia</taxon>
    </lineage>
</organism>
<evidence type="ECO:0000256" key="3">
    <source>
        <dbReference type="ARBA" id="ARBA00022927"/>
    </source>
</evidence>
<reference evidence="7" key="2">
    <citation type="submission" date="2021-04" db="EMBL/GenBank/DDBJ databases">
        <authorList>
            <person name="Podell S."/>
        </authorList>
    </citation>
    <scope>NUCLEOTIDE SEQUENCE</scope>
    <source>
        <strain evidence="7">Hildebrandi</strain>
    </source>
</reference>